<dbReference type="Proteomes" id="UP000327143">
    <property type="component" value="Chromosome"/>
</dbReference>
<feature type="domain" description="DUF7008" evidence="8">
    <location>
        <begin position="863"/>
        <end position="1242"/>
    </location>
</feature>
<feature type="domain" description="Type II methyltransferase M.TaqI-like" evidence="7">
    <location>
        <begin position="306"/>
        <end position="500"/>
    </location>
</feature>
<comment type="catalytic activity">
    <reaction evidence="5">
        <text>a 2'-deoxyadenosine in DNA + S-adenosyl-L-methionine = an N(6)-methyl-2'-deoxyadenosine in DNA + S-adenosyl-L-homocysteine + H(+)</text>
        <dbReference type="Rhea" id="RHEA:15197"/>
        <dbReference type="Rhea" id="RHEA-COMP:12418"/>
        <dbReference type="Rhea" id="RHEA-COMP:12419"/>
        <dbReference type="ChEBI" id="CHEBI:15378"/>
        <dbReference type="ChEBI" id="CHEBI:57856"/>
        <dbReference type="ChEBI" id="CHEBI:59789"/>
        <dbReference type="ChEBI" id="CHEBI:90615"/>
        <dbReference type="ChEBI" id="CHEBI:90616"/>
        <dbReference type="EC" id="2.1.1.72"/>
    </reaction>
</comment>
<sequence>MREVTVTDAVEGAGSESGSGLNKEALLKDLKRQVVALEDDLRERSESVEEFRVRLRAEYDQAVEASRRARGTYGAWRDERVTQAAAAWVLACVFVRFCEDNGLIEEPFIAGPGERLVEAEERHEAFFREHPHLNNRDWLIAAFRHVAAANETAAGLFDEAHNPLWGLTPSYEAATELLGFWRRWGADGRIRHDFTDPEWDTRFLGDLYQDLSEHARKTYALLQTPEFVEEFILDLTLEPAVSEEEFGLDPVWVGPDGEERRGLRTIDPACGSGHFLLGIFRRLVEKWRAATPAADDWTVVRRALESVHGCDKNPFAVSVARFRLLVAAMKEAGARTLAEAPVFPINVAVGDSLLHGRGAAGIQGELDLFSMEGEGDGSGEAFAYGTEDVWEFARRVDLLGRGSYHVVVGNPPYITVKDDQEKKNYKAAYDACVGQYALSVPFAQRLFELAVRGSGGAVGGGGFVGQITANSFMKREFGRSLIERYFRERVELSHVIDTGGAYIPGHGTPTVILIGRNRVPSDNRKVRAVLGVRGEPSQPLAAADGFVWRAIVAQVGKPGSESEWISVDDLSRHGFATAPWSLSGGGVSEVAARLMRQCSVSLGDRVKLIGRTAHTGADDAYFAPVGTWKRAGVKPSRIVPIVEGTVVRDWVLTPGVEAIFPYNENLSADLSDLASMRILWRQRSLLRERREPGGTHEEIGLTWFEWSRWHPERFQIPLGISYAEVSTHNNFVLDRGEKVFKQTAPVIKLPREASEEEYLSLLGILNSSAASFWMKQNCHVKGGSGIGRGVQDELWEARYAFNATRLEELPLPDQFPLEVSRLLDGLSRNLVKADPAVLCGAGTPTRGALDDLKAEFVCTRQRMIALQEELDWQVYGMYGLLSDSEVARTTVQASDIDGVPEVRLGERAFEIVLARRVARGEVKTAWFERHKSAPVTEVPDRWPDWYRNIVKGRISIIESRKDVRLIEKPEYKRRWSTELWSDKEKRAFRNWLLDRCEDHALWFSLRDGINQPRTLTVNQLADVLNSDSDVMSVAALYAADHLGKPDLPLAQVLADVVADEHVPYLAVMRFKDSGLRKRDQWEEVWELQREEDRVGQRLGIAAPPKYTSADFLKGSYWSNRGKLDVSKERFISYPEASPDGDSTLLLGWAGWNHKEQAQALVNLIEGRTTQGGWGTERILPFVAGLQEIMPWVKQWHGEYDAEWEGVPAEDCETYLEEQMAKHQLSAADLKAWRPVKKTRGRKAAASKKPTTAPEETALDAE</sequence>
<dbReference type="EC" id="2.1.1.72" evidence="1"/>
<feature type="region of interest" description="Disordered" evidence="6">
    <location>
        <begin position="1"/>
        <end position="20"/>
    </location>
</feature>
<dbReference type="InterPro" id="IPR054277">
    <property type="entry name" value="DUF7008"/>
</dbReference>
<feature type="region of interest" description="Disordered" evidence="6">
    <location>
        <begin position="1233"/>
        <end position="1261"/>
    </location>
</feature>
<dbReference type="SUPFAM" id="SSF53335">
    <property type="entry name" value="S-adenosyl-L-methionine-dependent methyltransferases"/>
    <property type="match status" value="1"/>
</dbReference>
<dbReference type="InterPro" id="IPR002052">
    <property type="entry name" value="DNA_methylase_N6_adenine_CS"/>
</dbReference>
<evidence type="ECO:0000313" key="9">
    <source>
        <dbReference type="EMBL" id="QEU85465.1"/>
    </source>
</evidence>
<dbReference type="InterPro" id="IPR050953">
    <property type="entry name" value="N4_N6_ade-DNA_methylase"/>
</dbReference>
<accession>A0ABX6ACF9</accession>
<evidence type="ECO:0000256" key="5">
    <source>
        <dbReference type="ARBA" id="ARBA00047942"/>
    </source>
</evidence>
<feature type="compositionally biased region" description="Low complexity" evidence="6">
    <location>
        <begin position="11"/>
        <end position="20"/>
    </location>
</feature>
<name>A0ABX6ACF9_STRVD</name>
<dbReference type="PANTHER" id="PTHR33841:SF1">
    <property type="entry name" value="DNA METHYLTRANSFERASE A"/>
    <property type="match status" value="1"/>
</dbReference>
<evidence type="ECO:0000256" key="1">
    <source>
        <dbReference type="ARBA" id="ARBA00011900"/>
    </source>
</evidence>
<dbReference type="EMBL" id="CP023700">
    <property type="protein sequence ID" value="QEU85465.1"/>
    <property type="molecule type" value="Genomic_DNA"/>
</dbReference>
<dbReference type="PRINTS" id="PR00507">
    <property type="entry name" value="N12N6MTFRASE"/>
</dbReference>
<dbReference type="InterPro" id="IPR029063">
    <property type="entry name" value="SAM-dependent_MTases_sf"/>
</dbReference>
<dbReference type="Pfam" id="PF07669">
    <property type="entry name" value="Eco57I"/>
    <property type="match status" value="1"/>
</dbReference>
<dbReference type="Pfam" id="PF22654">
    <property type="entry name" value="DUF7008"/>
    <property type="match status" value="1"/>
</dbReference>
<feature type="compositionally biased region" description="Basic residues" evidence="6">
    <location>
        <begin position="1233"/>
        <end position="1245"/>
    </location>
</feature>
<reference evidence="9 10" key="1">
    <citation type="submission" date="2017-09" db="EMBL/GenBank/DDBJ databases">
        <authorList>
            <person name="Lee N."/>
            <person name="Cho B.-K."/>
        </authorList>
    </citation>
    <scope>NUCLEOTIDE SEQUENCE [LARGE SCALE GENOMIC DNA]</scope>
    <source>
        <strain evidence="9 10">ATCC 39115</strain>
    </source>
</reference>
<gene>
    <name evidence="9" type="primary">pglX</name>
    <name evidence="9" type="ORF">CP969_12595</name>
</gene>
<evidence type="ECO:0000256" key="4">
    <source>
        <dbReference type="ARBA" id="ARBA00022691"/>
    </source>
</evidence>
<dbReference type="Gene3D" id="3.40.50.150">
    <property type="entry name" value="Vaccinia Virus protein VP39"/>
    <property type="match status" value="1"/>
</dbReference>
<keyword evidence="3" id="KW-0808">Transferase</keyword>
<dbReference type="PROSITE" id="PS00092">
    <property type="entry name" value="N6_MTASE"/>
    <property type="match status" value="1"/>
</dbReference>
<evidence type="ECO:0000256" key="3">
    <source>
        <dbReference type="ARBA" id="ARBA00022679"/>
    </source>
</evidence>
<dbReference type="InterPro" id="IPR011639">
    <property type="entry name" value="MethylTrfase_TaqI-like_dom"/>
</dbReference>
<keyword evidence="10" id="KW-1185">Reference proteome</keyword>
<protein>
    <recommendedName>
        <fullName evidence="1">site-specific DNA-methyltransferase (adenine-specific)</fullName>
        <ecNumber evidence="1">2.1.1.72</ecNumber>
    </recommendedName>
</protein>
<evidence type="ECO:0000259" key="8">
    <source>
        <dbReference type="Pfam" id="PF22654"/>
    </source>
</evidence>
<keyword evidence="4" id="KW-0949">S-adenosyl-L-methionine</keyword>
<evidence type="ECO:0000259" key="7">
    <source>
        <dbReference type="Pfam" id="PF07669"/>
    </source>
</evidence>
<evidence type="ECO:0000313" key="10">
    <source>
        <dbReference type="Proteomes" id="UP000327143"/>
    </source>
</evidence>
<dbReference type="PANTHER" id="PTHR33841">
    <property type="entry name" value="DNA METHYLTRANSFERASE YEEA-RELATED"/>
    <property type="match status" value="1"/>
</dbReference>
<proteinExistence type="predicted"/>
<evidence type="ECO:0000256" key="2">
    <source>
        <dbReference type="ARBA" id="ARBA00022603"/>
    </source>
</evidence>
<organism evidence="9 10">
    <name type="scientific">Streptomyces viridosporus T7A</name>
    <dbReference type="NCBI Taxonomy" id="665577"/>
    <lineage>
        <taxon>Bacteria</taxon>
        <taxon>Bacillati</taxon>
        <taxon>Actinomycetota</taxon>
        <taxon>Actinomycetes</taxon>
        <taxon>Kitasatosporales</taxon>
        <taxon>Streptomycetaceae</taxon>
        <taxon>Streptomyces</taxon>
    </lineage>
</organism>
<evidence type="ECO:0000256" key="6">
    <source>
        <dbReference type="SAM" id="MobiDB-lite"/>
    </source>
</evidence>
<dbReference type="NCBIfam" id="NF033451">
    <property type="entry name" value="BREX_2_MTaseX"/>
    <property type="match status" value="1"/>
</dbReference>
<keyword evidence="2" id="KW-0489">Methyltransferase</keyword>